<reference evidence="1" key="2">
    <citation type="submission" date="2018-03" db="EMBL/GenBank/DDBJ databases">
        <title>The Triticum urartu genome reveals the dynamic nature of wheat genome evolution.</title>
        <authorList>
            <person name="Ling H."/>
            <person name="Ma B."/>
            <person name="Shi X."/>
            <person name="Liu H."/>
            <person name="Dong L."/>
            <person name="Sun H."/>
            <person name="Cao Y."/>
            <person name="Gao Q."/>
            <person name="Zheng S."/>
            <person name="Li Y."/>
            <person name="Yu Y."/>
            <person name="Du H."/>
            <person name="Qi M."/>
            <person name="Li Y."/>
            <person name="Yu H."/>
            <person name="Cui Y."/>
            <person name="Wang N."/>
            <person name="Chen C."/>
            <person name="Wu H."/>
            <person name="Zhao Y."/>
            <person name="Zhang J."/>
            <person name="Li Y."/>
            <person name="Zhou W."/>
            <person name="Zhang B."/>
            <person name="Hu W."/>
            <person name="Eijk M."/>
            <person name="Tang J."/>
            <person name="Witsenboer H."/>
            <person name="Zhao S."/>
            <person name="Li Z."/>
            <person name="Zhang A."/>
            <person name="Wang D."/>
            <person name="Liang C."/>
        </authorList>
    </citation>
    <scope>NUCLEOTIDE SEQUENCE [LARGE SCALE GENOMIC DNA]</scope>
    <source>
        <strain evidence="1">cv. G1812</strain>
    </source>
</reference>
<evidence type="ECO:0000313" key="1">
    <source>
        <dbReference type="EnsemblPlants" id="TuG1812G0500005713.01.T01"/>
    </source>
</evidence>
<organism evidence="1 2">
    <name type="scientific">Triticum urartu</name>
    <name type="common">Red wild einkorn</name>
    <name type="synonym">Crithodium urartu</name>
    <dbReference type="NCBI Taxonomy" id="4572"/>
    <lineage>
        <taxon>Eukaryota</taxon>
        <taxon>Viridiplantae</taxon>
        <taxon>Streptophyta</taxon>
        <taxon>Embryophyta</taxon>
        <taxon>Tracheophyta</taxon>
        <taxon>Spermatophyta</taxon>
        <taxon>Magnoliopsida</taxon>
        <taxon>Liliopsida</taxon>
        <taxon>Poales</taxon>
        <taxon>Poaceae</taxon>
        <taxon>BOP clade</taxon>
        <taxon>Pooideae</taxon>
        <taxon>Triticodae</taxon>
        <taxon>Triticeae</taxon>
        <taxon>Triticinae</taxon>
        <taxon>Triticum</taxon>
    </lineage>
</organism>
<dbReference type="EnsemblPlants" id="TuG1812G0500005713.01.T01">
    <property type="protein sequence ID" value="TuG1812G0500005713.01.T01"/>
    <property type="gene ID" value="TuG1812G0500005713.01"/>
</dbReference>
<reference evidence="2" key="1">
    <citation type="journal article" date="2013" name="Nature">
        <title>Draft genome of the wheat A-genome progenitor Triticum urartu.</title>
        <authorList>
            <person name="Ling H.Q."/>
            <person name="Zhao S."/>
            <person name="Liu D."/>
            <person name="Wang J."/>
            <person name="Sun H."/>
            <person name="Zhang C."/>
            <person name="Fan H."/>
            <person name="Li D."/>
            <person name="Dong L."/>
            <person name="Tao Y."/>
            <person name="Gao C."/>
            <person name="Wu H."/>
            <person name="Li Y."/>
            <person name="Cui Y."/>
            <person name="Guo X."/>
            <person name="Zheng S."/>
            <person name="Wang B."/>
            <person name="Yu K."/>
            <person name="Liang Q."/>
            <person name="Yang W."/>
            <person name="Lou X."/>
            <person name="Chen J."/>
            <person name="Feng M."/>
            <person name="Jian J."/>
            <person name="Zhang X."/>
            <person name="Luo G."/>
            <person name="Jiang Y."/>
            <person name="Liu J."/>
            <person name="Wang Z."/>
            <person name="Sha Y."/>
            <person name="Zhang B."/>
            <person name="Wu H."/>
            <person name="Tang D."/>
            <person name="Shen Q."/>
            <person name="Xue P."/>
            <person name="Zou S."/>
            <person name="Wang X."/>
            <person name="Liu X."/>
            <person name="Wang F."/>
            <person name="Yang Y."/>
            <person name="An X."/>
            <person name="Dong Z."/>
            <person name="Zhang K."/>
            <person name="Zhang X."/>
            <person name="Luo M.C."/>
            <person name="Dvorak J."/>
            <person name="Tong Y."/>
            <person name="Wang J."/>
            <person name="Yang H."/>
            <person name="Li Z."/>
            <person name="Wang D."/>
            <person name="Zhang A."/>
            <person name="Wang J."/>
        </authorList>
    </citation>
    <scope>NUCLEOTIDE SEQUENCE</scope>
    <source>
        <strain evidence="2">cv. G1812</strain>
    </source>
</reference>
<dbReference type="Proteomes" id="UP000015106">
    <property type="component" value="Chromosome 5"/>
</dbReference>
<protein>
    <submittedName>
        <fullName evidence="1">Uncharacterized protein</fullName>
    </submittedName>
</protein>
<dbReference type="AlphaFoldDB" id="A0A8R7QP04"/>
<dbReference type="Gramene" id="TuG1812G0500005713.01.T01">
    <property type="protein sequence ID" value="TuG1812G0500005713.01.T01"/>
    <property type="gene ID" value="TuG1812G0500005713.01"/>
</dbReference>
<proteinExistence type="predicted"/>
<accession>A0A8R7QP04</accession>
<evidence type="ECO:0000313" key="2">
    <source>
        <dbReference type="Proteomes" id="UP000015106"/>
    </source>
</evidence>
<name>A0A8R7QP04_TRIUA</name>
<reference evidence="1" key="3">
    <citation type="submission" date="2022-06" db="UniProtKB">
        <authorList>
            <consortium name="EnsemblPlants"/>
        </authorList>
    </citation>
    <scope>IDENTIFICATION</scope>
</reference>
<keyword evidence="2" id="KW-1185">Reference proteome</keyword>
<sequence length="85" mass="9693">AHVWERCCSGELLHPRARRVVDSLHPLLPSSISSTSFSFTVPSKMKRGFLPCLSTKCFNASVYRRHRDVSWTDVQSSLKWAMAQN</sequence>